<evidence type="ECO:0000313" key="2">
    <source>
        <dbReference type="Proteomes" id="UP000814128"/>
    </source>
</evidence>
<reference evidence="1" key="2">
    <citation type="journal article" date="2022" name="New Phytol.">
        <title>Evolutionary transition to the ectomycorrhizal habit in the genomes of a hyperdiverse lineage of mushroom-forming fungi.</title>
        <authorList>
            <person name="Looney B."/>
            <person name="Miyauchi S."/>
            <person name="Morin E."/>
            <person name="Drula E."/>
            <person name="Courty P.E."/>
            <person name="Kohler A."/>
            <person name="Kuo A."/>
            <person name="LaButti K."/>
            <person name="Pangilinan J."/>
            <person name="Lipzen A."/>
            <person name="Riley R."/>
            <person name="Andreopoulos W."/>
            <person name="He G."/>
            <person name="Johnson J."/>
            <person name="Nolan M."/>
            <person name="Tritt A."/>
            <person name="Barry K.W."/>
            <person name="Grigoriev I.V."/>
            <person name="Nagy L.G."/>
            <person name="Hibbett D."/>
            <person name="Henrissat B."/>
            <person name="Matheny P.B."/>
            <person name="Labbe J."/>
            <person name="Martin F.M."/>
        </authorList>
    </citation>
    <scope>NUCLEOTIDE SEQUENCE</scope>
    <source>
        <strain evidence="1">EC-137</strain>
    </source>
</reference>
<protein>
    <submittedName>
        <fullName evidence="1">Aldo/keto reductase</fullName>
    </submittedName>
</protein>
<sequence length="276" mass="30462">MDVKIIYGTAWYKGRTTELVVSAVLNGLRAIDTACQPKHYREDLVGDALQILYDKHGFTRADLFLQTKHVFTPVDGQDRTQALPYDPTLPVDQQIGQSFARSLSHLRTDFLDAYILHSPLRTYAQTLAAWRVFCALQDAGRVRAIGISNVYDVRVLNALVRDGGRRVDVVQDRWYEGNGWDADVVGWCRANGAQYQSVWTLTGSPSLVGHAAVARVGRAVGCTPAQVVYRLAQELGVTPLSGTTSEEHMREDVAVEGITLTRAQVAELRLAMGSVC</sequence>
<evidence type="ECO:0000313" key="1">
    <source>
        <dbReference type="EMBL" id="KAI0035857.1"/>
    </source>
</evidence>
<keyword evidence="2" id="KW-1185">Reference proteome</keyword>
<dbReference type="EMBL" id="MU273478">
    <property type="protein sequence ID" value="KAI0035857.1"/>
    <property type="molecule type" value="Genomic_DNA"/>
</dbReference>
<proteinExistence type="predicted"/>
<reference evidence="1" key="1">
    <citation type="submission" date="2021-02" db="EMBL/GenBank/DDBJ databases">
        <authorList>
            <consortium name="DOE Joint Genome Institute"/>
            <person name="Ahrendt S."/>
            <person name="Looney B.P."/>
            <person name="Miyauchi S."/>
            <person name="Morin E."/>
            <person name="Drula E."/>
            <person name="Courty P.E."/>
            <person name="Chicoki N."/>
            <person name="Fauchery L."/>
            <person name="Kohler A."/>
            <person name="Kuo A."/>
            <person name="Labutti K."/>
            <person name="Pangilinan J."/>
            <person name="Lipzen A."/>
            <person name="Riley R."/>
            <person name="Andreopoulos W."/>
            <person name="He G."/>
            <person name="Johnson J."/>
            <person name="Barry K.W."/>
            <person name="Grigoriev I.V."/>
            <person name="Nagy L."/>
            <person name="Hibbett D."/>
            <person name="Henrissat B."/>
            <person name="Matheny P.B."/>
            <person name="Labbe J."/>
            <person name="Martin F."/>
        </authorList>
    </citation>
    <scope>NUCLEOTIDE SEQUENCE</scope>
    <source>
        <strain evidence="1">EC-137</strain>
    </source>
</reference>
<name>A0ACB8QWC5_9AGAM</name>
<accession>A0ACB8QWC5</accession>
<dbReference type="Proteomes" id="UP000814128">
    <property type="component" value="Unassembled WGS sequence"/>
</dbReference>
<comment type="caution">
    <text evidence="1">The sequence shown here is derived from an EMBL/GenBank/DDBJ whole genome shotgun (WGS) entry which is preliminary data.</text>
</comment>
<organism evidence="1 2">
    <name type="scientific">Vararia minispora EC-137</name>
    <dbReference type="NCBI Taxonomy" id="1314806"/>
    <lineage>
        <taxon>Eukaryota</taxon>
        <taxon>Fungi</taxon>
        <taxon>Dikarya</taxon>
        <taxon>Basidiomycota</taxon>
        <taxon>Agaricomycotina</taxon>
        <taxon>Agaricomycetes</taxon>
        <taxon>Russulales</taxon>
        <taxon>Lachnocladiaceae</taxon>
        <taxon>Vararia</taxon>
    </lineage>
</organism>
<gene>
    <name evidence="1" type="ORF">K488DRAFT_42302</name>
</gene>